<dbReference type="InterPro" id="IPR036390">
    <property type="entry name" value="WH_DNA-bd_sf"/>
</dbReference>
<dbReference type="RefSeq" id="WP_263249624.1">
    <property type="nucleotide sequence ID" value="NZ_BAABLT010000007.1"/>
</dbReference>
<evidence type="ECO:0000256" key="1">
    <source>
        <dbReference type="ARBA" id="ARBA00023015"/>
    </source>
</evidence>
<dbReference type="CDD" id="cd07377">
    <property type="entry name" value="WHTH_GntR"/>
    <property type="match status" value="1"/>
</dbReference>
<dbReference type="InterPro" id="IPR011663">
    <property type="entry name" value="UTRA"/>
</dbReference>
<dbReference type="SUPFAM" id="SSF64288">
    <property type="entry name" value="Chorismate lyase-like"/>
    <property type="match status" value="1"/>
</dbReference>
<dbReference type="InterPro" id="IPR028978">
    <property type="entry name" value="Chorismate_lyase_/UTRA_dom_sf"/>
</dbReference>
<reference evidence="6" key="1">
    <citation type="journal article" date="2019" name="Int. J. Syst. Evol. Microbiol.">
        <title>The Global Catalogue of Microorganisms (GCM) 10K type strain sequencing project: providing services to taxonomists for standard genome sequencing and annotation.</title>
        <authorList>
            <consortium name="The Broad Institute Genomics Platform"/>
            <consortium name="The Broad Institute Genome Sequencing Center for Infectious Disease"/>
            <person name="Wu L."/>
            <person name="Ma J."/>
        </authorList>
    </citation>
    <scope>NUCLEOTIDE SEQUENCE [LARGE SCALE GENOMIC DNA]</scope>
    <source>
        <strain evidence="6">CCUG 56401</strain>
    </source>
</reference>
<proteinExistence type="predicted"/>
<dbReference type="SMART" id="SM00345">
    <property type="entry name" value="HTH_GNTR"/>
    <property type="match status" value="1"/>
</dbReference>
<dbReference type="SUPFAM" id="SSF46785">
    <property type="entry name" value="Winged helix' DNA-binding domain"/>
    <property type="match status" value="1"/>
</dbReference>
<keyword evidence="6" id="KW-1185">Reference proteome</keyword>
<dbReference type="Gene3D" id="3.40.1410.10">
    <property type="entry name" value="Chorismate lyase-like"/>
    <property type="match status" value="1"/>
</dbReference>
<evidence type="ECO:0000313" key="5">
    <source>
        <dbReference type="EMBL" id="MFD0918667.1"/>
    </source>
</evidence>
<keyword evidence="1" id="KW-0805">Transcription regulation</keyword>
<dbReference type="InterPro" id="IPR050679">
    <property type="entry name" value="Bact_HTH_transcr_reg"/>
</dbReference>
<dbReference type="Pfam" id="PF07702">
    <property type="entry name" value="UTRA"/>
    <property type="match status" value="1"/>
</dbReference>
<feature type="domain" description="HTH gntR-type" evidence="4">
    <location>
        <begin position="22"/>
        <end position="90"/>
    </location>
</feature>
<evidence type="ECO:0000256" key="3">
    <source>
        <dbReference type="ARBA" id="ARBA00023163"/>
    </source>
</evidence>
<dbReference type="PANTHER" id="PTHR44846">
    <property type="entry name" value="MANNOSYL-D-GLYCERATE TRANSPORT/METABOLISM SYSTEM REPRESSOR MNGR-RELATED"/>
    <property type="match status" value="1"/>
</dbReference>
<dbReference type="EMBL" id="JBHTIW010000001">
    <property type="protein sequence ID" value="MFD0918667.1"/>
    <property type="molecule type" value="Genomic_DNA"/>
</dbReference>
<dbReference type="InterPro" id="IPR036388">
    <property type="entry name" value="WH-like_DNA-bd_sf"/>
</dbReference>
<dbReference type="Gene3D" id="1.10.10.10">
    <property type="entry name" value="Winged helix-like DNA-binding domain superfamily/Winged helix DNA-binding domain"/>
    <property type="match status" value="1"/>
</dbReference>
<dbReference type="Pfam" id="PF00392">
    <property type="entry name" value="GntR"/>
    <property type="match status" value="1"/>
</dbReference>
<dbReference type="SMART" id="SM00866">
    <property type="entry name" value="UTRA"/>
    <property type="match status" value="1"/>
</dbReference>
<gene>
    <name evidence="5" type="ORF">ACFQ16_02820</name>
</gene>
<organism evidence="5 6">
    <name type="scientific">Saccharopolyspora rosea</name>
    <dbReference type="NCBI Taxonomy" id="524884"/>
    <lineage>
        <taxon>Bacteria</taxon>
        <taxon>Bacillati</taxon>
        <taxon>Actinomycetota</taxon>
        <taxon>Actinomycetes</taxon>
        <taxon>Pseudonocardiales</taxon>
        <taxon>Pseudonocardiaceae</taxon>
        <taxon>Saccharopolyspora</taxon>
    </lineage>
</organism>
<dbReference type="PRINTS" id="PR00035">
    <property type="entry name" value="HTHGNTR"/>
</dbReference>
<keyword evidence="2" id="KW-0238">DNA-binding</keyword>
<name>A0ABW3FM16_9PSEU</name>
<evidence type="ECO:0000313" key="6">
    <source>
        <dbReference type="Proteomes" id="UP001597018"/>
    </source>
</evidence>
<dbReference type="Proteomes" id="UP001597018">
    <property type="component" value="Unassembled WGS sequence"/>
</dbReference>
<protein>
    <submittedName>
        <fullName evidence="5">GntR family transcriptional regulator</fullName>
    </submittedName>
</protein>
<dbReference type="PANTHER" id="PTHR44846:SF1">
    <property type="entry name" value="MANNOSYL-D-GLYCERATE TRANSPORT_METABOLISM SYSTEM REPRESSOR MNGR-RELATED"/>
    <property type="match status" value="1"/>
</dbReference>
<dbReference type="PROSITE" id="PS50949">
    <property type="entry name" value="HTH_GNTR"/>
    <property type="match status" value="1"/>
</dbReference>
<evidence type="ECO:0000259" key="4">
    <source>
        <dbReference type="PROSITE" id="PS50949"/>
    </source>
</evidence>
<accession>A0ABW3FM16</accession>
<sequence>MRIDPGQHRADQPVRAGIPEHGRIPRYYAAKIELLALLDELGEGAPLPSERELAERCGVSRVTLRQAVTELVLEGRLIRRHGSRTVVAPPKLLQPLALTSYTEGVRAQGREPGRIVVTVETRPADARLAADLRLEPGEDVVHLERVLQADGERVGLESSYLSKARFPRLLDDFDPAGSLYAFLHEELDVRFGEAEERIETVLATPREALLIGTNPATPMILLHRLTWTPDGEPVERVRSLFRGDRFTFVTHLHS</sequence>
<evidence type="ECO:0000256" key="2">
    <source>
        <dbReference type="ARBA" id="ARBA00023125"/>
    </source>
</evidence>
<dbReference type="InterPro" id="IPR000524">
    <property type="entry name" value="Tscrpt_reg_HTH_GntR"/>
</dbReference>
<keyword evidence="3" id="KW-0804">Transcription</keyword>
<comment type="caution">
    <text evidence="5">The sequence shown here is derived from an EMBL/GenBank/DDBJ whole genome shotgun (WGS) entry which is preliminary data.</text>
</comment>